<proteinExistence type="predicted"/>
<evidence type="ECO:0000313" key="3">
    <source>
        <dbReference type="Proteomes" id="UP000249910"/>
    </source>
</evidence>
<reference evidence="2 3" key="1">
    <citation type="submission" date="2017-06" db="EMBL/GenBank/DDBJ databases">
        <title>Complete genome of Francisella halioticida.</title>
        <authorList>
            <person name="Sjodin A."/>
        </authorList>
    </citation>
    <scope>NUCLEOTIDE SEQUENCE [LARGE SCALE GENOMIC DNA]</scope>
    <source>
        <strain evidence="2 3">DSM 23729</strain>
    </source>
</reference>
<organism evidence="2 3">
    <name type="scientific">Francisella halioticida</name>
    <dbReference type="NCBI Taxonomy" id="549298"/>
    <lineage>
        <taxon>Bacteria</taxon>
        <taxon>Pseudomonadati</taxon>
        <taxon>Pseudomonadota</taxon>
        <taxon>Gammaproteobacteria</taxon>
        <taxon>Thiotrichales</taxon>
        <taxon>Francisellaceae</taxon>
        <taxon>Francisella</taxon>
    </lineage>
</organism>
<evidence type="ECO:0000313" key="2">
    <source>
        <dbReference type="EMBL" id="ASG68923.1"/>
    </source>
</evidence>
<sequence>MATTQSEQLQKLKEQQKDLEKKILRIEHNQLLKIGKSAKQYQLTEWHEKSLIKAFEFLKETGEDQFKEK</sequence>
<dbReference type="RefSeq" id="WP_088773375.1">
    <property type="nucleotide sequence ID" value="NZ_AP023082.1"/>
</dbReference>
<dbReference type="Proteomes" id="UP000249910">
    <property type="component" value="Chromosome"/>
</dbReference>
<evidence type="ECO:0000256" key="1">
    <source>
        <dbReference type="SAM" id="Coils"/>
    </source>
</evidence>
<keyword evidence="1" id="KW-0175">Coiled coil</keyword>
<feature type="coiled-coil region" evidence="1">
    <location>
        <begin position="2"/>
        <end position="29"/>
    </location>
</feature>
<evidence type="ECO:0008006" key="4">
    <source>
        <dbReference type="Google" id="ProtNLM"/>
    </source>
</evidence>
<accession>A0ABM6M2A1</accession>
<name>A0ABM6M2A1_9GAMM</name>
<keyword evidence="3" id="KW-1185">Reference proteome</keyword>
<dbReference type="EMBL" id="CP022132">
    <property type="protein sequence ID" value="ASG68923.1"/>
    <property type="molecule type" value="Genomic_DNA"/>
</dbReference>
<gene>
    <name evidence="2" type="ORF">CDV26_11530</name>
</gene>
<protein>
    <recommendedName>
        <fullName evidence="4">Transposase</fullName>
    </recommendedName>
</protein>